<keyword evidence="14" id="KW-1185">Reference proteome</keyword>
<feature type="domain" description="CBS" evidence="11">
    <location>
        <begin position="218"/>
        <end position="277"/>
    </location>
</feature>
<dbReference type="SUPFAM" id="SSF54631">
    <property type="entry name" value="CBS-domain pair"/>
    <property type="match status" value="1"/>
</dbReference>
<dbReference type="SUPFAM" id="SSF56176">
    <property type="entry name" value="FAD-binding/transporter-associated domain-like"/>
    <property type="match status" value="1"/>
</dbReference>
<dbReference type="InterPro" id="IPR044751">
    <property type="entry name" value="Ion_transp-like_CBS"/>
</dbReference>
<dbReference type="PROSITE" id="PS51371">
    <property type="entry name" value="CBS"/>
    <property type="match status" value="2"/>
</dbReference>
<protein>
    <submittedName>
        <fullName evidence="13">HlyC/CorC family transporter</fullName>
    </submittedName>
</protein>
<feature type="transmembrane region" description="Helical" evidence="10">
    <location>
        <begin position="135"/>
        <end position="155"/>
    </location>
</feature>
<evidence type="ECO:0000256" key="10">
    <source>
        <dbReference type="SAM" id="Phobius"/>
    </source>
</evidence>
<dbReference type="InterPro" id="IPR002550">
    <property type="entry name" value="CNNM"/>
</dbReference>
<feature type="transmembrane region" description="Helical" evidence="10">
    <location>
        <begin position="96"/>
        <end position="115"/>
    </location>
</feature>
<evidence type="ECO:0000256" key="4">
    <source>
        <dbReference type="ARBA" id="ARBA00022737"/>
    </source>
</evidence>
<organism evidence="13 14">
    <name type="scientific">Niallia endozanthoxylica</name>
    <dbReference type="NCBI Taxonomy" id="2036016"/>
    <lineage>
        <taxon>Bacteria</taxon>
        <taxon>Bacillati</taxon>
        <taxon>Bacillota</taxon>
        <taxon>Bacilli</taxon>
        <taxon>Bacillales</taxon>
        <taxon>Bacillaceae</taxon>
        <taxon>Niallia</taxon>
    </lineage>
</organism>
<dbReference type="RefSeq" id="WP_150438321.1">
    <property type="nucleotide sequence ID" value="NZ_VYKL01000005.1"/>
</dbReference>
<evidence type="ECO:0000256" key="5">
    <source>
        <dbReference type="ARBA" id="ARBA00022989"/>
    </source>
</evidence>
<evidence type="ECO:0000256" key="3">
    <source>
        <dbReference type="ARBA" id="ARBA00022692"/>
    </source>
</evidence>
<reference evidence="13 14" key="1">
    <citation type="submission" date="2019-09" db="EMBL/GenBank/DDBJ databases">
        <title>Whole genome sequences of isolates from the Mars Exploration Rovers.</title>
        <authorList>
            <person name="Seuylemezian A."/>
            <person name="Vaishampayan P."/>
        </authorList>
    </citation>
    <scope>NUCLEOTIDE SEQUENCE [LARGE SCALE GENOMIC DNA]</scope>
    <source>
        <strain evidence="13 14">MER_TA_151</strain>
    </source>
</reference>
<dbReference type="FunFam" id="3.10.580.10:FF:000002">
    <property type="entry name" value="Magnesium/cobalt efflux protein CorC"/>
    <property type="match status" value="1"/>
</dbReference>
<dbReference type="PANTHER" id="PTHR22777">
    <property type="entry name" value="HEMOLYSIN-RELATED"/>
    <property type="match status" value="1"/>
</dbReference>
<evidence type="ECO:0000256" key="6">
    <source>
        <dbReference type="ARBA" id="ARBA00023122"/>
    </source>
</evidence>
<keyword evidence="3 9" id="KW-0812">Transmembrane</keyword>
<evidence type="ECO:0000256" key="8">
    <source>
        <dbReference type="PROSITE-ProRule" id="PRU00703"/>
    </source>
</evidence>
<dbReference type="Pfam" id="PF01595">
    <property type="entry name" value="CNNM"/>
    <property type="match status" value="1"/>
</dbReference>
<accession>A0A5J5I697</accession>
<dbReference type="PROSITE" id="PS51846">
    <property type="entry name" value="CNNM"/>
    <property type="match status" value="1"/>
</dbReference>
<name>A0A5J5I697_9BACI</name>
<evidence type="ECO:0000259" key="11">
    <source>
        <dbReference type="PROSITE" id="PS51371"/>
    </source>
</evidence>
<dbReference type="AlphaFoldDB" id="A0A5J5I697"/>
<feature type="transmembrane region" description="Helical" evidence="10">
    <location>
        <begin position="55"/>
        <end position="75"/>
    </location>
</feature>
<dbReference type="EMBL" id="VYKL01000005">
    <property type="protein sequence ID" value="KAA9031237.1"/>
    <property type="molecule type" value="Genomic_DNA"/>
</dbReference>
<dbReference type="InterPro" id="IPR036318">
    <property type="entry name" value="FAD-bd_PCMH-like_sf"/>
</dbReference>
<feature type="domain" description="CBS" evidence="11">
    <location>
        <begin position="286"/>
        <end position="343"/>
    </location>
</feature>
<keyword evidence="4" id="KW-0677">Repeat</keyword>
<evidence type="ECO:0000313" key="13">
    <source>
        <dbReference type="EMBL" id="KAA9031237.1"/>
    </source>
</evidence>
<dbReference type="InterPro" id="IPR046342">
    <property type="entry name" value="CBS_dom_sf"/>
</dbReference>
<evidence type="ECO:0000256" key="1">
    <source>
        <dbReference type="ARBA" id="ARBA00004141"/>
    </source>
</evidence>
<dbReference type="GO" id="GO:0005886">
    <property type="term" value="C:plasma membrane"/>
    <property type="evidence" value="ECO:0007669"/>
    <property type="project" value="TreeGrafter"/>
</dbReference>
<evidence type="ECO:0000256" key="2">
    <source>
        <dbReference type="ARBA" id="ARBA00006337"/>
    </source>
</evidence>
<gene>
    <name evidence="13" type="ORF">F4V44_01525</name>
</gene>
<dbReference type="OrthoDB" id="9798188at2"/>
<dbReference type="CDD" id="cd04590">
    <property type="entry name" value="CBS_pair_CorC_HlyC_assoc"/>
    <property type="match status" value="1"/>
</dbReference>
<dbReference type="Proteomes" id="UP000326671">
    <property type="component" value="Unassembled WGS sequence"/>
</dbReference>
<evidence type="ECO:0000256" key="7">
    <source>
        <dbReference type="ARBA" id="ARBA00023136"/>
    </source>
</evidence>
<proteinExistence type="inferred from homology"/>
<dbReference type="PANTHER" id="PTHR22777:SF17">
    <property type="entry name" value="UPF0053 PROTEIN SLL0260"/>
    <property type="match status" value="1"/>
</dbReference>
<comment type="subcellular location">
    <subcellularLocation>
        <location evidence="1">Membrane</location>
        <topology evidence="1">Multi-pass membrane protein</topology>
    </subcellularLocation>
</comment>
<keyword evidence="5 9" id="KW-1133">Transmembrane helix</keyword>
<dbReference type="Gene3D" id="3.30.465.10">
    <property type="match status" value="1"/>
</dbReference>
<keyword evidence="6 8" id="KW-0129">CBS domain</keyword>
<dbReference type="SMART" id="SM01091">
    <property type="entry name" value="CorC_HlyC"/>
    <property type="match status" value="1"/>
</dbReference>
<comment type="similarity">
    <text evidence="2">Belongs to the UPF0053 family.</text>
</comment>
<dbReference type="Pfam" id="PF03471">
    <property type="entry name" value="CorC_HlyC"/>
    <property type="match status" value="1"/>
</dbReference>
<dbReference type="GO" id="GO:0050660">
    <property type="term" value="F:flavin adenine dinucleotide binding"/>
    <property type="evidence" value="ECO:0007669"/>
    <property type="project" value="InterPro"/>
</dbReference>
<dbReference type="InterPro" id="IPR005170">
    <property type="entry name" value="Transptr-assoc_dom"/>
</dbReference>
<evidence type="ECO:0000259" key="12">
    <source>
        <dbReference type="PROSITE" id="PS51846"/>
    </source>
</evidence>
<dbReference type="InterPro" id="IPR000644">
    <property type="entry name" value="CBS_dom"/>
</dbReference>
<sequence>MEIFVLIVLILLNAFFAASEIALISLNDNKVKMMADSGDKKSVMLHKLISEPSRFLATIQIGITLAGFLASAFAAESFAGRLADVLYELGVPISKSLLGSISVVVITLLLSYFTLVFGELVPKQLAMTKAEPISMFAVTPLTLLSKLTAPFVKLLTLSMNVTVRMFGVDPNAEDDNVTEEEIRMMVDVGEERGTIQLTEKEMINNIFDFDNKTVSDIMTHRTNISAIPIESSLRDTIRLVNLVKYTRYPVYSEDIDHIVGIFNSKDLLEFLEETDAKPKEYNLQEMIRDPYFVLESTKIDHLFHDMQKNNVHMAIVIDEYGGTDGIVTIEDLIEEIVGNIFDEYDEPDEGEPVITKLDDHTYIMDGTVSLDDVEDILKKDLPIEEYDTLSGFVISLLGYIPIGEETPSVEYEDVMFTSLETNDRRIMKVKVNFIQQNSATSISEDESKKLSDSEVL</sequence>
<keyword evidence="7 9" id="KW-0472">Membrane</keyword>
<feature type="domain" description="CNNM transmembrane" evidence="12">
    <location>
        <begin position="1"/>
        <end position="202"/>
    </location>
</feature>
<comment type="caution">
    <text evidence="13">The sequence shown here is derived from an EMBL/GenBank/DDBJ whole genome shotgun (WGS) entry which is preliminary data.</text>
</comment>
<evidence type="ECO:0000313" key="14">
    <source>
        <dbReference type="Proteomes" id="UP000326671"/>
    </source>
</evidence>
<evidence type="ECO:0000256" key="9">
    <source>
        <dbReference type="PROSITE-ProRule" id="PRU01193"/>
    </source>
</evidence>
<dbReference type="Gene3D" id="3.10.580.10">
    <property type="entry name" value="CBS-domain"/>
    <property type="match status" value="1"/>
</dbReference>
<dbReference type="Pfam" id="PF00571">
    <property type="entry name" value="CBS"/>
    <property type="match status" value="2"/>
</dbReference>
<dbReference type="InterPro" id="IPR016169">
    <property type="entry name" value="FAD-bd_PCMH_sub2"/>
</dbReference>